<dbReference type="Gene3D" id="2.60.40.3500">
    <property type="match status" value="1"/>
</dbReference>
<dbReference type="FunFam" id="3.40.630.40:FF:000001">
    <property type="entry name" value="N-acetylmuramoyl-L-alanine amidase"/>
    <property type="match status" value="1"/>
</dbReference>
<evidence type="ECO:0000256" key="10">
    <source>
        <dbReference type="SAM" id="MobiDB-lite"/>
    </source>
</evidence>
<evidence type="ECO:0000256" key="4">
    <source>
        <dbReference type="ARBA" id="ARBA00011901"/>
    </source>
</evidence>
<dbReference type="InterPro" id="IPR021731">
    <property type="entry name" value="AMIN_dom"/>
</dbReference>
<evidence type="ECO:0000256" key="2">
    <source>
        <dbReference type="ARBA" id="ARBA00004418"/>
    </source>
</evidence>
<evidence type="ECO:0000256" key="5">
    <source>
        <dbReference type="ARBA" id="ARBA00022729"/>
    </source>
</evidence>
<evidence type="ECO:0000259" key="11">
    <source>
        <dbReference type="SMART" id="SM00646"/>
    </source>
</evidence>
<dbReference type="Pfam" id="PF01520">
    <property type="entry name" value="Amidase_3"/>
    <property type="match status" value="1"/>
</dbReference>
<dbReference type="GO" id="GO:0071555">
    <property type="term" value="P:cell wall organization"/>
    <property type="evidence" value="ECO:0007669"/>
    <property type="project" value="UniProtKB-KW"/>
</dbReference>
<evidence type="ECO:0000256" key="7">
    <source>
        <dbReference type="ARBA" id="ARBA00022801"/>
    </source>
</evidence>
<keyword evidence="13" id="KW-1185">Reference proteome</keyword>
<reference evidence="12 13" key="1">
    <citation type="submission" date="2019-08" db="EMBL/GenBank/DDBJ databases">
        <authorList>
            <person name="Peeters C."/>
        </authorList>
    </citation>
    <scope>NUCLEOTIDE SEQUENCE [LARGE SCALE GENOMIC DNA]</scope>
    <source>
        <strain evidence="12 13">LMG 31118</strain>
    </source>
</reference>
<evidence type="ECO:0000256" key="6">
    <source>
        <dbReference type="ARBA" id="ARBA00022764"/>
    </source>
</evidence>
<dbReference type="Proteomes" id="UP000414136">
    <property type="component" value="Unassembled WGS sequence"/>
</dbReference>
<keyword evidence="6" id="KW-0574">Periplasm</keyword>
<dbReference type="InterPro" id="IPR002508">
    <property type="entry name" value="MurNAc-LAA_cat"/>
</dbReference>
<dbReference type="CDD" id="cd02696">
    <property type="entry name" value="MurNAc-LAA"/>
    <property type="match status" value="1"/>
</dbReference>
<dbReference type="Gene3D" id="3.40.630.40">
    <property type="entry name" value="Zn-dependent exopeptidases"/>
    <property type="match status" value="1"/>
</dbReference>
<evidence type="ECO:0000256" key="9">
    <source>
        <dbReference type="ARBA" id="ARBA00074581"/>
    </source>
</evidence>
<keyword evidence="7" id="KW-0378">Hydrolase</keyword>
<gene>
    <name evidence="12" type="ORF">PCA31118_02183</name>
</gene>
<evidence type="ECO:0000256" key="1">
    <source>
        <dbReference type="ARBA" id="ARBA00001561"/>
    </source>
</evidence>
<dbReference type="Pfam" id="PF11741">
    <property type="entry name" value="AMIN"/>
    <property type="match status" value="1"/>
</dbReference>
<dbReference type="GO" id="GO:0009253">
    <property type="term" value="P:peptidoglycan catabolic process"/>
    <property type="evidence" value="ECO:0007669"/>
    <property type="project" value="InterPro"/>
</dbReference>
<dbReference type="InterPro" id="IPR050695">
    <property type="entry name" value="N-acetylmuramoyl_amidase_3"/>
</dbReference>
<dbReference type="GO" id="GO:0008745">
    <property type="term" value="F:N-acetylmuramoyl-L-alanine amidase activity"/>
    <property type="evidence" value="ECO:0007669"/>
    <property type="project" value="UniProtKB-EC"/>
</dbReference>
<feature type="compositionally biased region" description="Pro residues" evidence="10">
    <location>
        <begin position="221"/>
        <end position="236"/>
    </location>
</feature>
<dbReference type="EC" id="3.5.1.28" evidence="4"/>
<dbReference type="PANTHER" id="PTHR30404:SF0">
    <property type="entry name" value="N-ACETYLMURAMOYL-L-ALANINE AMIDASE AMIC"/>
    <property type="match status" value="1"/>
</dbReference>
<dbReference type="RefSeq" id="WP_174990429.1">
    <property type="nucleotide sequence ID" value="NZ_CABPSQ010000003.1"/>
</dbReference>
<evidence type="ECO:0000256" key="3">
    <source>
        <dbReference type="ARBA" id="ARBA00010860"/>
    </source>
</evidence>
<name>A0A5E4ZY51_9BURK</name>
<evidence type="ECO:0000313" key="12">
    <source>
        <dbReference type="EMBL" id="VVE66331.1"/>
    </source>
</evidence>
<dbReference type="InterPro" id="IPR006311">
    <property type="entry name" value="TAT_signal"/>
</dbReference>
<comment type="subcellular location">
    <subcellularLocation>
        <location evidence="2">Periplasm</location>
    </subcellularLocation>
</comment>
<comment type="catalytic activity">
    <reaction evidence="1">
        <text>Hydrolyzes the link between N-acetylmuramoyl residues and L-amino acid residues in certain cell-wall glycopeptides.</text>
        <dbReference type="EC" id="3.5.1.28"/>
    </reaction>
</comment>
<evidence type="ECO:0000256" key="8">
    <source>
        <dbReference type="ARBA" id="ARBA00023316"/>
    </source>
</evidence>
<feature type="region of interest" description="Disordered" evidence="10">
    <location>
        <begin position="176"/>
        <end position="259"/>
    </location>
</feature>
<accession>A0A5E4ZY51</accession>
<feature type="domain" description="MurNAc-LAA" evidence="11">
    <location>
        <begin position="329"/>
        <end position="485"/>
    </location>
</feature>
<keyword evidence="5" id="KW-0732">Signal</keyword>
<feature type="compositionally biased region" description="Low complexity" evidence="10">
    <location>
        <begin position="176"/>
        <end position="189"/>
    </location>
</feature>
<dbReference type="EMBL" id="CABPSQ010000003">
    <property type="protein sequence ID" value="VVE66331.1"/>
    <property type="molecule type" value="Genomic_DNA"/>
</dbReference>
<feature type="region of interest" description="Disordered" evidence="10">
    <location>
        <begin position="1"/>
        <end position="20"/>
    </location>
</feature>
<dbReference type="PROSITE" id="PS51318">
    <property type="entry name" value="TAT"/>
    <property type="match status" value="1"/>
</dbReference>
<organism evidence="12 13">
    <name type="scientific">Pandoraea captiosa</name>
    <dbReference type="NCBI Taxonomy" id="2508302"/>
    <lineage>
        <taxon>Bacteria</taxon>
        <taxon>Pseudomonadati</taxon>
        <taxon>Pseudomonadota</taxon>
        <taxon>Betaproteobacteria</taxon>
        <taxon>Burkholderiales</taxon>
        <taxon>Burkholderiaceae</taxon>
        <taxon>Pandoraea</taxon>
    </lineage>
</organism>
<comment type="similarity">
    <text evidence="3">Belongs to the N-acetylmuramoyl-L-alanine amidase 3 family.</text>
</comment>
<sequence>MLIKRFARTDDASSPNAGRRRALRAGASTLASTLILAVTGPRLAFANAIVAVRVWPARDYTRVTLETDNPVKFQQQLMESPNRFVIDLDEVDLNPALRDLVAKIQPNDPQIAQVRVGQFKPGVVRMVFDLKAGVKPQSFTLPPVAGYKYRTVFDLYPAVEPDPLMELLAQTANKAQALAQNSQSSQSLHPPQPSAGASTPSTEESEAFFQKYAQRDQAGRPPRPGPTPSTPAPDKTPPLAQRNDKENKDDTDDYVPPARAQKTARLLTIALDPGHGGEDPGAIGGRGTYEKVVVLQIAKRLRQKIDAEPNMRAMMTRDADFFVPLGVRVQKARRVDADLFMSIHADAFTSPSANGASVFALSERGATSATARLLEKTQNASDLIGGVNIKTNDRTVAHALLDMSTTAQIRDSKVFGTALLTQIGTVAPRLHSKNVEQASFAVLKAPDIPSVLVETAFISNPDEERNLIDPAYQDRLADALLKGIKAYFAKNPPIAKNRTA</sequence>
<dbReference type="AlphaFoldDB" id="A0A5E4ZY51"/>
<protein>
    <recommendedName>
        <fullName evidence="9">N-acetylmuramoyl-L-alanine amidase AmiC</fullName>
        <ecNumber evidence="4">3.5.1.28</ecNumber>
    </recommendedName>
</protein>
<dbReference type="GO" id="GO:0030288">
    <property type="term" value="C:outer membrane-bounded periplasmic space"/>
    <property type="evidence" value="ECO:0007669"/>
    <property type="project" value="TreeGrafter"/>
</dbReference>
<dbReference type="SUPFAM" id="SSF53187">
    <property type="entry name" value="Zn-dependent exopeptidases"/>
    <property type="match status" value="1"/>
</dbReference>
<keyword evidence="8" id="KW-0961">Cell wall biogenesis/degradation</keyword>
<proteinExistence type="inferred from homology"/>
<evidence type="ECO:0000313" key="13">
    <source>
        <dbReference type="Proteomes" id="UP000414136"/>
    </source>
</evidence>
<dbReference type="SMART" id="SM00646">
    <property type="entry name" value="Ami_3"/>
    <property type="match status" value="1"/>
</dbReference>
<dbReference type="PANTHER" id="PTHR30404">
    <property type="entry name" value="N-ACETYLMURAMOYL-L-ALANINE AMIDASE"/>
    <property type="match status" value="1"/>
</dbReference>